<dbReference type="SUPFAM" id="SSF69340">
    <property type="entry name" value="C-terminal domain of adenylylcyclase associated protein"/>
    <property type="match status" value="1"/>
</dbReference>
<gene>
    <name evidence="8 9" type="primary">LOC116300405</name>
</gene>
<keyword evidence="3" id="KW-0862">Zinc</keyword>
<dbReference type="RefSeq" id="XP_031565139.1">
    <property type="nucleotide sequence ID" value="XM_031709279.1"/>
</dbReference>
<dbReference type="GO" id="GO:0005634">
    <property type="term" value="C:nucleus"/>
    <property type="evidence" value="ECO:0007669"/>
    <property type="project" value="TreeGrafter"/>
</dbReference>
<evidence type="ECO:0000259" key="6">
    <source>
        <dbReference type="PROSITE" id="PS51329"/>
    </source>
</evidence>
<dbReference type="InterPro" id="IPR017901">
    <property type="entry name" value="C-CAP_CF_C-like"/>
</dbReference>
<dbReference type="Pfam" id="PF08603">
    <property type="entry name" value="CAP_C"/>
    <property type="match status" value="1"/>
</dbReference>
<feature type="binding site" evidence="3">
    <location>
        <position position="455"/>
    </location>
    <ligand>
        <name>Zn(2+)</name>
        <dbReference type="ChEBI" id="CHEBI:29105"/>
    </ligand>
</feature>
<dbReference type="Gene3D" id="2.20.28.200">
    <property type="match status" value="1"/>
</dbReference>
<dbReference type="InterPro" id="IPR013912">
    <property type="entry name" value="Adenylate_cyclase-assoc_CAP_C"/>
</dbReference>
<feature type="binding site" evidence="3">
    <location>
        <position position="450"/>
    </location>
    <ligand>
        <name>Zn(2+)</name>
        <dbReference type="ChEBI" id="CHEBI:29105"/>
    </ligand>
</feature>
<reference evidence="8 9" key="1">
    <citation type="submission" date="2025-04" db="UniProtKB">
        <authorList>
            <consortium name="RefSeq"/>
        </authorList>
    </citation>
    <scope>IDENTIFICATION</scope>
    <source>
        <tissue evidence="8 9">Tentacle</tissue>
    </source>
</reference>
<dbReference type="RefSeq" id="XP_031565140.1">
    <property type="nucleotide sequence ID" value="XM_031709280.1"/>
</dbReference>
<evidence type="ECO:0000256" key="2">
    <source>
        <dbReference type="ARBA" id="ARBA00023027"/>
    </source>
</evidence>
<dbReference type="OrthoDB" id="2919105at2759"/>
<dbReference type="PROSITE" id="PS50305">
    <property type="entry name" value="SIRTUIN"/>
    <property type="match status" value="1"/>
</dbReference>
<keyword evidence="2" id="KW-0520">NAD</keyword>
<keyword evidence="7" id="KW-1185">Reference proteome</keyword>
<dbReference type="Pfam" id="PF02146">
    <property type="entry name" value="SIR2"/>
    <property type="match status" value="1"/>
</dbReference>
<dbReference type="PANTHER" id="PTHR11085:SF10">
    <property type="entry name" value="NAD-DEPENDENT PROTEIN DEACYLASE SIRTUIN-5, MITOCHONDRIAL-RELATED"/>
    <property type="match status" value="1"/>
</dbReference>
<dbReference type="InterPro" id="IPR029035">
    <property type="entry name" value="DHS-like_NAD/FAD-binding_dom"/>
</dbReference>
<proteinExistence type="predicted"/>
<dbReference type="PROSITE" id="PS51329">
    <property type="entry name" value="C_CAP_COFACTOR_C"/>
    <property type="match status" value="1"/>
</dbReference>
<evidence type="ECO:0000313" key="8">
    <source>
        <dbReference type="RefSeq" id="XP_031565139.1"/>
    </source>
</evidence>
<dbReference type="GeneID" id="116300405"/>
<evidence type="ECO:0000256" key="1">
    <source>
        <dbReference type="ARBA" id="ARBA00022679"/>
    </source>
</evidence>
<evidence type="ECO:0000256" key="3">
    <source>
        <dbReference type="PROSITE-ProRule" id="PRU00236"/>
    </source>
</evidence>
<dbReference type="SUPFAM" id="SSF52467">
    <property type="entry name" value="DHS-like NAD/FAD-binding domain"/>
    <property type="match status" value="1"/>
</dbReference>
<evidence type="ECO:0000259" key="5">
    <source>
        <dbReference type="PROSITE" id="PS50305"/>
    </source>
</evidence>
<keyword evidence="1" id="KW-0808">Transferase</keyword>
<name>A0A6P8IF20_ACTTE</name>
<accession>A0A6P8IF20</accession>
<dbReference type="Proteomes" id="UP000515163">
    <property type="component" value="Unplaced"/>
</dbReference>
<feature type="domain" description="C-CAP/cofactor C-like" evidence="6">
    <location>
        <begin position="9"/>
        <end position="160"/>
    </location>
</feature>
<feature type="compositionally biased region" description="Basic residues" evidence="4">
    <location>
        <begin position="254"/>
        <end position="281"/>
    </location>
</feature>
<evidence type="ECO:0000313" key="9">
    <source>
        <dbReference type="RefSeq" id="XP_031565140.1"/>
    </source>
</evidence>
<dbReference type="GO" id="GO:0003779">
    <property type="term" value="F:actin binding"/>
    <property type="evidence" value="ECO:0007669"/>
    <property type="project" value="InterPro"/>
</dbReference>
<dbReference type="InterPro" id="IPR036223">
    <property type="entry name" value="CAP_C_sf"/>
</dbReference>
<dbReference type="InterPro" id="IPR026590">
    <property type="entry name" value="Ssirtuin_cat_dom"/>
</dbReference>
<feature type="binding site" evidence="3">
    <location>
        <position position="422"/>
    </location>
    <ligand>
        <name>Zn(2+)</name>
        <dbReference type="ChEBI" id="CHEBI:29105"/>
    </ligand>
</feature>
<feature type="region of interest" description="Disordered" evidence="4">
    <location>
        <begin position="209"/>
        <end position="291"/>
    </location>
</feature>
<dbReference type="InterPro" id="IPR016098">
    <property type="entry name" value="CAP/MinC_C"/>
</dbReference>
<dbReference type="InterPro" id="IPR050134">
    <property type="entry name" value="NAD-dep_sirtuin_deacylases"/>
</dbReference>
<dbReference type="PANTHER" id="PTHR11085">
    <property type="entry name" value="NAD-DEPENDENT PROTEIN DEACYLASE SIRTUIN-5, MITOCHONDRIAL-RELATED"/>
    <property type="match status" value="1"/>
</dbReference>
<feature type="binding site" evidence="3">
    <location>
        <position position="425"/>
    </location>
    <ligand>
        <name>Zn(2+)</name>
        <dbReference type="ChEBI" id="CHEBI:29105"/>
    </ligand>
</feature>
<keyword evidence="3" id="KW-0479">Metal-binding</keyword>
<sequence>MTTQGIQLPSFLRVAAERQKHSITNRNGEKFKLEAPSPSSLVYVQDCKDCECELQRKAMKVIVEGCKDCVFNIDSTLITGMIEVLNCENFTINVNENGAIMTLTVDGSKNVKVNALRSDQFDSIYSHRSSGMEVVVGKENPTKLAVVVDEDPDRQYIVHWEKEGDSVKLICDKVIRDGIYPTTEKQLAETIAKEREMSERMAAMMVDGMKVTQKPKKSKASVKQAEAQSQLPKNKPQPKPTKPQATNPPNKIKPPSKPKPQKPSKHKPKPKPQAKPSKHRPAPNIEEDDDKKEFFESEEDLTAKLDTLCQWIKDSKHCIVFTGAGISTSTGIRDFRSGMNTVLKTGPGKCELQAKGATKSSLTKVNVLKAVPSVAHMVLVKLHQEGLVKFTVNQNTDGLHLRSGIPADQLAELHGNTNLEKCTKCGAKYLRDFRTRNAQGVHKHRTGRFCDNFMCRGHLVDSIINFGEDLPEDDLDRAFDEAGKSDLCIVLGSSLRVTPAADVPESVMEKGGKLVICNLQKTPLNDGCALEIHKQIDDVMVGLATRLGLEIPQFTVKRRLAVMVTEKDITIQGLDVALDTPYSFMRQVEVKLMQKHDGKYKEIVKEVLTKEPYSIAIPKMTRLSPQNPVKGEICLGLQGHYGEPDFTLPATIDKPGRTVYLLSYNLCDGTWNVEDLQ</sequence>
<feature type="domain" description="Deacetylase sirtuin-type" evidence="5">
    <location>
        <begin position="298"/>
        <end position="550"/>
    </location>
</feature>
<organism evidence="7 9">
    <name type="scientific">Actinia tenebrosa</name>
    <name type="common">Australian red waratah sea anemone</name>
    <dbReference type="NCBI Taxonomy" id="6105"/>
    <lineage>
        <taxon>Eukaryota</taxon>
        <taxon>Metazoa</taxon>
        <taxon>Cnidaria</taxon>
        <taxon>Anthozoa</taxon>
        <taxon>Hexacorallia</taxon>
        <taxon>Actiniaria</taxon>
        <taxon>Actiniidae</taxon>
        <taxon>Actinia</taxon>
    </lineage>
</organism>
<evidence type="ECO:0000313" key="7">
    <source>
        <dbReference type="Proteomes" id="UP000515163"/>
    </source>
</evidence>
<evidence type="ECO:0000256" key="4">
    <source>
        <dbReference type="SAM" id="MobiDB-lite"/>
    </source>
</evidence>
<dbReference type="Gene3D" id="3.40.50.1220">
    <property type="entry name" value="TPP-binding domain"/>
    <property type="match status" value="1"/>
</dbReference>
<dbReference type="KEGG" id="aten:116300405"/>
<dbReference type="GO" id="GO:0070403">
    <property type="term" value="F:NAD+ binding"/>
    <property type="evidence" value="ECO:0007669"/>
    <property type="project" value="InterPro"/>
</dbReference>
<dbReference type="InterPro" id="IPR003000">
    <property type="entry name" value="Sirtuin"/>
</dbReference>
<dbReference type="GO" id="GO:0046872">
    <property type="term" value="F:metal ion binding"/>
    <property type="evidence" value="ECO:0007669"/>
    <property type="project" value="UniProtKB-KW"/>
</dbReference>
<feature type="active site" description="Proton acceptor" evidence="3">
    <location>
        <position position="414"/>
    </location>
</feature>
<dbReference type="Gene3D" id="2.160.20.70">
    <property type="match status" value="1"/>
</dbReference>
<dbReference type="GO" id="GO:0017136">
    <property type="term" value="F:histone deacetylase activity, NAD-dependent"/>
    <property type="evidence" value="ECO:0007669"/>
    <property type="project" value="TreeGrafter"/>
</dbReference>
<dbReference type="GO" id="GO:0007010">
    <property type="term" value="P:cytoskeleton organization"/>
    <property type="evidence" value="ECO:0007669"/>
    <property type="project" value="InterPro"/>
</dbReference>
<protein>
    <submittedName>
        <fullName evidence="8 9">Uncharacterized protein LOC116300405</fullName>
    </submittedName>
</protein>
<dbReference type="AlphaFoldDB" id="A0A6P8IF20"/>